<gene>
    <name evidence="1" type="ORF">AB4Y32_33545</name>
</gene>
<proteinExistence type="predicted"/>
<reference evidence="1" key="1">
    <citation type="submission" date="2024-07" db="EMBL/GenBank/DDBJ databases">
        <title>A survey of Mimosa microsymbionts across Brazilian biomes reveals a high diversity of Paraburkholderia nodulating endemic species, but also that Cupriavidus is common as a symbiont of widespread species.</title>
        <authorList>
            <person name="Rouws L."/>
            <person name="Barauna A."/>
            <person name="Beukes C."/>
            <person name="Rouws J.R.C."/>
            <person name="De Faria S.M."/>
            <person name="Gross E."/>
            <person name="Bueno Dos Reis Junior F."/>
            <person name="Simon M.F."/>
            <person name="Maluk M."/>
            <person name="Odee D.W."/>
            <person name="Kenicer G."/>
            <person name="Young J.P.W."/>
            <person name="Reis V.M."/>
            <person name="Zilli J."/>
            <person name="James E.K."/>
        </authorList>
    </citation>
    <scope>NUCLEOTIDE SEQUENCE</scope>
    <source>
        <strain evidence="1">EG181B</strain>
    </source>
</reference>
<dbReference type="EMBL" id="JBFRCH010000035">
    <property type="protein sequence ID" value="MEX3936643.1"/>
    <property type="molecule type" value="Genomic_DNA"/>
</dbReference>
<accession>A0ACC6UAC2</accession>
<dbReference type="Proteomes" id="UP001558850">
    <property type="component" value="Unassembled WGS sequence"/>
</dbReference>
<protein>
    <submittedName>
        <fullName evidence="1">Uncharacterized protein</fullName>
    </submittedName>
</protein>
<sequence length="60" mass="6259">MNATVVEVNDTMSVFSSVSDEGVVGCCKPDENWTAESLLDKACDALFDCTTVTAAAVSPI</sequence>
<evidence type="ECO:0000313" key="1">
    <source>
        <dbReference type="EMBL" id="MEX3936643.1"/>
    </source>
</evidence>
<organism evidence="1 2">
    <name type="scientific">Paraburkholderia phymatum</name>
    <dbReference type="NCBI Taxonomy" id="148447"/>
    <lineage>
        <taxon>Bacteria</taxon>
        <taxon>Pseudomonadati</taxon>
        <taxon>Pseudomonadota</taxon>
        <taxon>Betaproteobacteria</taxon>
        <taxon>Burkholderiales</taxon>
        <taxon>Burkholderiaceae</taxon>
        <taxon>Paraburkholderia</taxon>
    </lineage>
</organism>
<comment type="caution">
    <text evidence="1">The sequence shown here is derived from an EMBL/GenBank/DDBJ whole genome shotgun (WGS) entry which is preliminary data.</text>
</comment>
<keyword evidence="2" id="KW-1185">Reference proteome</keyword>
<name>A0ACC6UAC2_9BURK</name>
<evidence type="ECO:0000313" key="2">
    <source>
        <dbReference type="Proteomes" id="UP001558850"/>
    </source>
</evidence>